<proteinExistence type="predicted"/>
<dbReference type="Gene3D" id="3.40.50.300">
    <property type="entry name" value="P-loop containing nucleotide triphosphate hydrolases"/>
    <property type="match status" value="1"/>
</dbReference>
<evidence type="ECO:0000313" key="3">
    <source>
        <dbReference type="Proteomes" id="UP000234905"/>
    </source>
</evidence>
<comment type="caution">
    <text evidence="2">The sequence shown here is derived from an EMBL/GenBank/DDBJ whole genome shotgun (WGS) entry which is preliminary data.</text>
</comment>
<dbReference type="AlphaFoldDB" id="A0AAP8LSJ4"/>
<organism evidence="2 3">
    <name type="scientific">Gardnerella vaginalis</name>
    <dbReference type="NCBI Taxonomy" id="2702"/>
    <lineage>
        <taxon>Bacteria</taxon>
        <taxon>Bacillati</taxon>
        <taxon>Actinomycetota</taxon>
        <taxon>Actinomycetes</taxon>
        <taxon>Bifidobacteriales</taxon>
        <taxon>Bifidobacteriaceae</taxon>
        <taxon>Gardnerella</taxon>
    </lineage>
</organism>
<dbReference type="InterPro" id="IPR041685">
    <property type="entry name" value="AAA_GajA/Old/RecF-like"/>
</dbReference>
<dbReference type="PANTHER" id="PTHR43581">
    <property type="entry name" value="ATP/GTP PHOSPHATASE"/>
    <property type="match status" value="1"/>
</dbReference>
<protein>
    <submittedName>
        <fullName evidence="2">OLD family endonuclease</fullName>
    </submittedName>
</protein>
<evidence type="ECO:0000259" key="1">
    <source>
        <dbReference type="Pfam" id="PF13175"/>
    </source>
</evidence>
<gene>
    <name evidence="2" type="ORF">CYJ61_02260</name>
</gene>
<keyword evidence="2" id="KW-0540">Nuclease</keyword>
<sequence>MKLKKYRVTNFRSVEDSGWIDCDDVTTLVGVNESGKTNLLLALWKLNPARQGNIDILHDMPVSKLSTLREKTSEIAFISAEFVLDKETKEKLSRRLNFKNICDESVIVNRFYDGHYTIDFPDGMPEFNDSSEDEIESDSDSEAKNLLDKLQEEILEVLPKFVYYSNYGNLSSKIYLPHVIQWLKGKTVEGIEVNEDQVRTLRVLFDFLDLKPEEILELGKDPKELAHERSNYYSNPNSEEIKKAEKDKEERSILLQSASGKLTREFKEWWKQGEYKFRFEADGDYFRIWVSDQLRQDEVGLELRSTGLQWFLSFYLIFLVESQEQHKDAVLLLDEAGLTLHPLAQKDLCRFFNSLSEKNQIINTTHSPFIVDTNNIDRCRVVYASEKGFTVASSNLRECIGKLGDQSIYAVHAALGLSVSDILFQGCQTVIVEGPSDQYYLNAIKNYLISEKLLSHKQDIVFVPSGGVRGVPGVVSLLTGKQGRLPYVILDSDKCGQDSKKKLVSNLYAESQDSIIEIKDLVDYENCEVEDLIPYTLLGNGIWNLFNTVEEQFEDSYDNQKSIVPQIESFAANNNIALPNGWKVELAKSAKRKLLSNKTPDFDEKYKKMWQKLFGLLQQ</sequence>
<keyword evidence="2" id="KW-0378">Hydrolase</keyword>
<dbReference type="PANTHER" id="PTHR43581:SF4">
    <property type="entry name" value="ATP_GTP PHOSPHATASE"/>
    <property type="match status" value="1"/>
</dbReference>
<dbReference type="GO" id="GO:0004519">
    <property type="term" value="F:endonuclease activity"/>
    <property type="evidence" value="ECO:0007669"/>
    <property type="project" value="UniProtKB-KW"/>
</dbReference>
<dbReference type="InterPro" id="IPR027417">
    <property type="entry name" value="P-loop_NTPase"/>
</dbReference>
<dbReference type="SUPFAM" id="SSF52540">
    <property type="entry name" value="P-loop containing nucleoside triphosphate hydrolases"/>
    <property type="match status" value="1"/>
</dbReference>
<evidence type="ECO:0000313" key="2">
    <source>
        <dbReference type="EMBL" id="PKZ60233.1"/>
    </source>
</evidence>
<accession>A0AAP8LSJ4</accession>
<name>A0AAP8LSJ4_GARVA</name>
<dbReference type="EMBL" id="PKJN01000001">
    <property type="protein sequence ID" value="PKZ60233.1"/>
    <property type="molecule type" value="Genomic_DNA"/>
</dbReference>
<dbReference type="Proteomes" id="UP000234905">
    <property type="component" value="Unassembled WGS sequence"/>
</dbReference>
<keyword evidence="2" id="KW-0255">Endonuclease</keyword>
<reference evidence="2 3" key="1">
    <citation type="submission" date="2017-12" db="EMBL/GenBank/DDBJ databases">
        <title>Phylogenetic diversity of female urinary microbiome.</title>
        <authorList>
            <person name="Thomas-White K."/>
            <person name="Wolfe A.J."/>
        </authorList>
    </citation>
    <scope>NUCLEOTIDE SEQUENCE [LARGE SCALE GENOMIC DNA]</scope>
    <source>
        <strain evidence="2 3">UMB0682</strain>
    </source>
</reference>
<dbReference type="InterPro" id="IPR051396">
    <property type="entry name" value="Bact_Antivir_Def_Nuclease"/>
</dbReference>
<feature type="domain" description="Endonuclease GajA/Old nuclease/RecF-like AAA" evidence="1">
    <location>
        <begin position="1"/>
        <end position="371"/>
    </location>
</feature>
<dbReference type="Pfam" id="PF13175">
    <property type="entry name" value="AAA_15"/>
    <property type="match status" value="1"/>
</dbReference>